<feature type="region of interest" description="Disordered" evidence="1">
    <location>
        <begin position="79"/>
        <end position="111"/>
    </location>
</feature>
<reference evidence="4" key="1">
    <citation type="submission" date="2022-11" db="UniProtKB">
        <authorList>
            <consortium name="WormBaseParasite"/>
        </authorList>
    </citation>
    <scope>IDENTIFICATION</scope>
</reference>
<keyword evidence="2" id="KW-0732">Signal</keyword>
<feature type="compositionally biased region" description="Gly residues" evidence="1">
    <location>
        <begin position="85"/>
        <end position="111"/>
    </location>
</feature>
<organism evidence="3 4">
    <name type="scientific">Plectus sambesii</name>
    <dbReference type="NCBI Taxonomy" id="2011161"/>
    <lineage>
        <taxon>Eukaryota</taxon>
        <taxon>Metazoa</taxon>
        <taxon>Ecdysozoa</taxon>
        <taxon>Nematoda</taxon>
        <taxon>Chromadorea</taxon>
        <taxon>Plectida</taxon>
        <taxon>Plectina</taxon>
        <taxon>Plectoidea</taxon>
        <taxon>Plectidae</taxon>
        <taxon>Plectus</taxon>
    </lineage>
</organism>
<keyword evidence="3" id="KW-1185">Reference proteome</keyword>
<evidence type="ECO:0000313" key="3">
    <source>
        <dbReference type="Proteomes" id="UP000887566"/>
    </source>
</evidence>
<feature type="chain" id="PRO_5037241876" evidence="2">
    <location>
        <begin position="22"/>
        <end position="111"/>
    </location>
</feature>
<accession>A0A914WBX7</accession>
<feature type="signal peptide" evidence="2">
    <location>
        <begin position="1"/>
        <end position="21"/>
    </location>
</feature>
<name>A0A914WBX7_9BILA</name>
<evidence type="ECO:0000256" key="1">
    <source>
        <dbReference type="SAM" id="MobiDB-lite"/>
    </source>
</evidence>
<protein>
    <submittedName>
        <fullName evidence="4">Uncharacterized protein</fullName>
    </submittedName>
</protein>
<evidence type="ECO:0000313" key="4">
    <source>
        <dbReference type="WBParaSite" id="PSAMB.scaffold3580size17727.g21907.t1"/>
    </source>
</evidence>
<sequence>MSRSVGILLIFALVVLEVAVAASLRRLKRNDYTNDDLRAYARPHSGTRIIHGTAQRYAPKEWPKWYVWTLMNWGGHSRLAPSNHGQGGHGGGGGSSFSANGAGGSDSYGRR</sequence>
<dbReference type="WBParaSite" id="PSAMB.scaffold3580size17727.g21907.t1">
    <property type="protein sequence ID" value="PSAMB.scaffold3580size17727.g21907.t1"/>
    <property type="gene ID" value="PSAMB.scaffold3580size17727.g21907"/>
</dbReference>
<proteinExistence type="predicted"/>
<dbReference type="Proteomes" id="UP000887566">
    <property type="component" value="Unplaced"/>
</dbReference>
<evidence type="ECO:0000256" key="2">
    <source>
        <dbReference type="SAM" id="SignalP"/>
    </source>
</evidence>
<dbReference type="AlphaFoldDB" id="A0A914WBX7"/>